<keyword evidence="4" id="KW-1185">Reference proteome</keyword>
<dbReference type="Proteomes" id="UP000782241">
    <property type="component" value="Unassembled WGS sequence"/>
</dbReference>
<feature type="compositionally biased region" description="Acidic residues" evidence="2">
    <location>
        <begin position="183"/>
        <end position="193"/>
    </location>
</feature>
<evidence type="ECO:0000256" key="2">
    <source>
        <dbReference type="SAM" id="MobiDB-lite"/>
    </source>
</evidence>
<organism evidence="3 4">
    <name type="scientific">Fusarium avenaceum</name>
    <dbReference type="NCBI Taxonomy" id="40199"/>
    <lineage>
        <taxon>Eukaryota</taxon>
        <taxon>Fungi</taxon>
        <taxon>Dikarya</taxon>
        <taxon>Ascomycota</taxon>
        <taxon>Pezizomycotina</taxon>
        <taxon>Sordariomycetes</taxon>
        <taxon>Hypocreomycetidae</taxon>
        <taxon>Hypocreales</taxon>
        <taxon>Nectriaceae</taxon>
        <taxon>Fusarium</taxon>
        <taxon>Fusarium tricinctum species complex</taxon>
    </lineage>
</organism>
<sequence>MSSSMNLPPIPLPYDTASERVRAAFERIFAASGIWPWDLVPECNPPRWAQSATEKLALAVETVCKPDSGHTIAALQRFLRERAQATKDGLITHRICEDAPGWAVQKVNNPVPMSPRTERARRRLASDPAPVPAPSRKRQRQRQQRSPSLNTDNAAISEDDRLSSIPESDSDNDMGGFGFGQDEAGDDAAEENTDLAQPQGDGGDASMEGNDAPQVDRMALCLEQLNNNRANLQQLSDQLHSTEQAIAAIDLDALTSDLSKASDTVTSATQTHADKKAAMAGIEQIVITHGDHVPASITAVVRDLRRAIIGAEAAVQGAQRSHHLSEQTLADAKKDKATKAETVIKVNEAIKTTEEAIAKGEWDYQTHQVISRVNALGFAGLRGMPRSELDAVFEILNRDGQDV</sequence>
<reference evidence="3" key="1">
    <citation type="submission" date="2021-04" db="EMBL/GenBank/DDBJ databases">
        <title>Draft genome of Fusarium avenaceum strain F156N33, isolated from an atmospheric sample in Virginia.</title>
        <authorList>
            <person name="Yang S."/>
            <person name="Vinatzer B.A."/>
            <person name="Coleman J."/>
        </authorList>
    </citation>
    <scope>NUCLEOTIDE SEQUENCE</scope>
    <source>
        <strain evidence="3">F156N33</strain>
    </source>
</reference>
<evidence type="ECO:0000313" key="3">
    <source>
        <dbReference type="EMBL" id="KAG5654977.1"/>
    </source>
</evidence>
<feature type="coiled-coil region" evidence="1">
    <location>
        <begin position="215"/>
        <end position="252"/>
    </location>
</feature>
<proteinExistence type="predicted"/>
<name>A0A9P7GQJ0_9HYPO</name>
<protein>
    <submittedName>
        <fullName evidence="3">Uncharacterized protein</fullName>
    </submittedName>
</protein>
<comment type="caution">
    <text evidence="3">The sequence shown here is derived from an EMBL/GenBank/DDBJ whole genome shotgun (WGS) entry which is preliminary data.</text>
</comment>
<keyword evidence="1" id="KW-0175">Coiled coil</keyword>
<feature type="region of interest" description="Disordered" evidence="2">
    <location>
        <begin position="105"/>
        <end position="211"/>
    </location>
</feature>
<evidence type="ECO:0000256" key="1">
    <source>
        <dbReference type="SAM" id="Coils"/>
    </source>
</evidence>
<dbReference type="AlphaFoldDB" id="A0A9P7GQJ0"/>
<evidence type="ECO:0000313" key="4">
    <source>
        <dbReference type="Proteomes" id="UP000782241"/>
    </source>
</evidence>
<gene>
    <name evidence="3" type="ORF">KAF25_011008</name>
</gene>
<accession>A0A9P7GQJ0</accession>
<dbReference type="EMBL" id="JAGPUO010000039">
    <property type="protein sequence ID" value="KAG5654977.1"/>
    <property type="molecule type" value="Genomic_DNA"/>
</dbReference>